<dbReference type="Pfam" id="PF01278">
    <property type="entry name" value="Omptin"/>
    <property type="match status" value="1"/>
</dbReference>
<feature type="active site" evidence="1">
    <location>
        <position position="66"/>
    </location>
</feature>
<name>A0A2Z5UVY7_9COXI</name>
<gene>
    <name evidence="2" type="primary">pla</name>
    <name evidence="2" type="ORF">RVIR1_11960</name>
</gene>
<evidence type="ECO:0000256" key="1">
    <source>
        <dbReference type="PIRSR" id="PIRSR001522-1"/>
    </source>
</evidence>
<organism evidence="2 3">
    <name type="scientific">Candidatus Rickettsiella viridis</name>
    <dbReference type="NCBI Taxonomy" id="676208"/>
    <lineage>
        <taxon>Bacteria</taxon>
        <taxon>Pseudomonadati</taxon>
        <taxon>Pseudomonadota</taxon>
        <taxon>Gammaproteobacteria</taxon>
        <taxon>Legionellales</taxon>
        <taxon>Coxiellaceae</taxon>
        <taxon>Rickettsiella</taxon>
    </lineage>
</organism>
<dbReference type="GO" id="GO:0006508">
    <property type="term" value="P:proteolysis"/>
    <property type="evidence" value="ECO:0007669"/>
    <property type="project" value="UniProtKB-KW"/>
</dbReference>
<feature type="active site" evidence="1">
    <location>
        <position position="195"/>
    </location>
</feature>
<dbReference type="PRINTS" id="PR00482">
    <property type="entry name" value="OMPTIN"/>
</dbReference>
<dbReference type="EMBL" id="AP018005">
    <property type="protein sequence ID" value="BBB15658.1"/>
    <property type="molecule type" value="Genomic_DNA"/>
</dbReference>
<evidence type="ECO:0000313" key="2">
    <source>
        <dbReference type="EMBL" id="BBB15658.1"/>
    </source>
</evidence>
<dbReference type="InterPro" id="IPR020080">
    <property type="entry name" value="OM_adhesin/peptidase_omptin"/>
</dbReference>
<dbReference type="SUPFAM" id="SSF69917">
    <property type="entry name" value="OMPT-like"/>
    <property type="match status" value="1"/>
</dbReference>
<accession>A0A2Z5UVY7</accession>
<feature type="active site" evidence="1">
    <location>
        <position position="64"/>
    </location>
</feature>
<dbReference type="GO" id="GO:0004190">
    <property type="term" value="F:aspartic-type endopeptidase activity"/>
    <property type="evidence" value="ECO:0007669"/>
    <property type="project" value="InterPro"/>
</dbReference>
<dbReference type="Proteomes" id="UP000282483">
    <property type="component" value="Chromosome"/>
</dbReference>
<proteinExistence type="predicted"/>
<protein>
    <submittedName>
        <fullName evidence="2">Protease VII</fullName>
    </submittedName>
</protein>
<dbReference type="AlphaFoldDB" id="A0A2Z5UVY7"/>
<keyword evidence="3" id="KW-1185">Reference proteome</keyword>
<dbReference type="InterPro" id="IPR053724">
    <property type="entry name" value="OMP_A26_sf"/>
</dbReference>
<sequence length="281" mass="32800">MGWLAGRANEYVYGEDGRKLSQLDWEIKNTPIIKGSISWDVSAWLTFEANGWMTLGPRNSTMNDFDWENPKQTHWTRWSYSPKTPLNYANEFNINSYIWLLKNNSFKVAGVIGYQQAQFHWTTIGGYYDYRRQCINEGGNNCQAAEGNFPLTPGIDYKQEFSVPYIGSKIQYKYNNWEFNTLLKYSPWVLAKDHDEHYRRQLSFREKTHNSEYYSVSANIAYYMTPQLKFFSEGIWNKYTQGRGAAQMTNNENRSSLYLGGDVAGIENKSYQITLGIAYQF</sequence>
<dbReference type="InterPro" id="IPR000036">
    <property type="entry name" value="Peptidase_A26_omptin"/>
</dbReference>
<dbReference type="PIRSF" id="PIRSF001522">
    <property type="entry name" value="Peptidase_A26"/>
    <property type="match status" value="1"/>
</dbReference>
<keyword evidence="2" id="KW-0378">Hydrolase</keyword>
<reference evidence="2 3" key="1">
    <citation type="submission" date="2017-03" db="EMBL/GenBank/DDBJ databases">
        <title>The genome sequence of Candidatus Rickettsiella viridis.</title>
        <authorList>
            <person name="Nikoh N."/>
            <person name="Tsuchida T."/>
            <person name="Yamaguchi K."/>
            <person name="Maeda T."/>
            <person name="Shigenobu S."/>
            <person name="Fukatsu T."/>
        </authorList>
    </citation>
    <scope>NUCLEOTIDE SEQUENCE [LARGE SCALE GENOMIC DNA]</scope>
    <source>
        <strain evidence="2 3">Ap-RA04</strain>
    </source>
</reference>
<keyword evidence="2" id="KW-0645">Protease</keyword>
<evidence type="ECO:0000313" key="3">
    <source>
        <dbReference type="Proteomes" id="UP000282483"/>
    </source>
</evidence>
<dbReference type="KEGG" id="rvi:RVIR1_11960"/>
<dbReference type="GO" id="GO:0009279">
    <property type="term" value="C:cell outer membrane"/>
    <property type="evidence" value="ECO:0007669"/>
    <property type="project" value="InterPro"/>
</dbReference>
<dbReference type="Gene3D" id="2.40.128.90">
    <property type="entry name" value="OMPT-like"/>
    <property type="match status" value="1"/>
</dbReference>
<feature type="active site" evidence="1">
    <location>
        <position position="197"/>
    </location>
</feature>